<feature type="region of interest" description="Disordered" evidence="1">
    <location>
        <begin position="1"/>
        <end position="25"/>
    </location>
</feature>
<evidence type="ECO:0000313" key="2">
    <source>
        <dbReference type="EMBL" id="KAF4589450.1"/>
    </source>
</evidence>
<dbReference type="Proteomes" id="UP000562929">
    <property type="component" value="Unassembled WGS sequence"/>
</dbReference>
<proteinExistence type="predicted"/>
<sequence length="91" mass="9797">MSSSPSSSPCSPSSAANTLVTEHTRPVQYGRTVPSGIKVLVAASTQELGGLPMNNDKRVIVYILGEVQSLRDVVRAADDLAWERLEASKWL</sequence>
<keyword evidence="3" id="KW-1185">Reference proteome</keyword>
<name>A0A8H4Q817_9HYPO</name>
<gene>
    <name evidence="2" type="ORF">GQ602_003339</name>
</gene>
<evidence type="ECO:0000313" key="3">
    <source>
        <dbReference type="Proteomes" id="UP000562929"/>
    </source>
</evidence>
<protein>
    <submittedName>
        <fullName evidence="2">Uncharacterized protein</fullName>
    </submittedName>
</protein>
<reference evidence="2 3" key="1">
    <citation type="journal article" date="2020" name="G3 (Bethesda)">
        <title>Genetic Underpinnings of Host Manipulation by Ophiocordyceps as Revealed by Comparative Transcriptomics.</title>
        <authorList>
            <person name="Will I."/>
            <person name="Das B."/>
            <person name="Trinh T."/>
            <person name="Brachmann A."/>
            <person name="Ohm R.A."/>
            <person name="de Bekker C."/>
        </authorList>
    </citation>
    <scope>NUCLEOTIDE SEQUENCE [LARGE SCALE GENOMIC DNA]</scope>
    <source>
        <strain evidence="2 3">EC05</strain>
    </source>
</reference>
<accession>A0A8H4Q817</accession>
<organism evidence="2 3">
    <name type="scientific">Ophiocordyceps camponoti-floridani</name>
    <dbReference type="NCBI Taxonomy" id="2030778"/>
    <lineage>
        <taxon>Eukaryota</taxon>
        <taxon>Fungi</taxon>
        <taxon>Dikarya</taxon>
        <taxon>Ascomycota</taxon>
        <taxon>Pezizomycotina</taxon>
        <taxon>Sordariomycetes</taxon>
        <taxon>Hypocreomycetidae</taxon>
        <taxon>Hypocreales</taxon>
        <taxon>Ophiocordycipitaceae</taxon>
        <taxon>Ophiocordyceps</taxon>
    </lineage>
</organism>
<feature type="compositionally biased region" description="Low complexity" evidence="1">
    <location>
        <begin position="1"/>
        <end position="14"/>
    </location>
</feature>
<evidence type="ECO:0000256" key="1">
    <source>
        <dbReference type="SAM" id="MobiDB-lite"/>
    </source>
</evidence>
<dbReference type="AlphaFoldDB" id="A0A8H4Q817"/>
<comment type="caution">
    <text evidence="2">The sequence shown here is derived from an EMBL/GenBank/DDBJ whole genome shotgun (WGS) entry which is preliminary data.</text>
</comment>
<dbReference type="EMBL" id="JAACLJ010000003">
    <property type="protein sequence ID" value="KAF4589450.1"/>
    <property type="molecule type" value="Genomic_DNA"/>
</dbReference>